<dbReference type="EMBL" id="JAPUAC010000009">
    <property type="protein sequence ID" value="MCZ2655063.1"/>
    <property type="molecule type" value="Genomic_DNA"/>
</dbReference>
<reference evidence="2" key="1">
    <citation type="book" date="2014" name="THE 24TH EUROPEAN CONGRESS OF CLINICAL MICROBIOLOGY AND INFECTIOUS DISEASES" publisher="ECCMID 2014" city="Barcelona, Spain">
        <title>Identification of resistance genes in three multidrug-resistant Bacteroides fragilis isolates by whole genome sequencing.</title>
        <editorList>
            <person name="Unknown"/>
            <person name="A."/>
        </editorList>
        <authorList>
            <person name="Sydenham T.V."/>
            <person name="Hasman H."/>
            <person name="Wang M."/>
            <person name="Soki J."/>
            <person name="Nagy E."/>
            <person name="Justesen U.S."/>
        </authorList>
    </citation>
    <scope>NUCLEOTIDE SEQUENCE</scope>
    <source>
        <strain evidence="2">DCMOUH0018B</strain>
    </source>
</reference>
<gene>
    <name evidence="2" type="ORF">EE52_0220915</name>
    <name evidence="3" type="ORF">O1422_12910</name>
</gene>
<dbReference type="Proteomes" id="UP001075704">
    <property type="component" value="Unassembled WGS sequence"/>
</dbReference>
<protein>
    <submittedName>
        <fullName evidence="3">BF3164 family lipoprotein</fullName>
    </submittedName>
</protein>
<dbReference type="SUPFAM" id="SSF50969">
    <property type="entry name" value="YVTN repeat-like/Quinoprotein amine dehydrogenase"/>
    <property type="match status" value="1"/>
</dbReference>
<organism evidence="2">
    <name type="scientific">Bacteroides fragilis</name>
    <dbReference type="NCBI Taxonomy" id="817"/>
    <lineage>
        <taxon>Bacteria</taxon>
        <taxon>Pseudomonadati</taxon>
        <taxon>Bacteroidota</taxon>
        <taxon>Bacteroidia</taxon>
        <taxon>Bacteroidales</taxon>
        <taxon>Bacteroidaceae</taxon>
        <taxon>Bacteroides</taxon>
    </lineage>
</organism>
<proteinExistence type="predicted"/>
<feature type="signal peptide" evidence="1">
    <location>
        <begin position="1"/>
        <end position="26"/>
    </location>
</feature>
<evidence type="ECO:0000313" key="3">
    <source>
        <dbReference type="EMBL" id="MCZ2655063.1"/>
    </source>
</evidence>
<comment type="caution">
    <text evidence="2">The sequence shown here is derived from an EMBL/GenBank/DDBJ whole genome shotgun (WGS) entry which is preliminary data.</text>
</comment>
<evidence type="ECO:0000313" key="2">
    <source>
        <dbReference type="EMBL" id="KFX72814.1"/>
    </source>
</evidence>
<keyword evidence="1" id="KW-0732">Signal</keyword>
<reference evidence="2" key="2">
    <citation type="submission" date="2014-07" db="EMBL/GenBank/DDBJ databases">
        <title>Genetics and epidemiology of antimicrobial resistance in B. fragilis group.</title>
        <authorList>
            <person name="Sydenham T.V."/>
            <person name="Hasman H."/>
            <person name="Kemp M."/>
            <person name="Justesen U.S."/>
        </authorList>
    </citation>
    <scope>NUCLEOTIDE SEQUENCE [LARGE SCALE GENOMIC DNA]</scope>
    <source>
        <strain evidence="2">DCMOUH0018B</strain>
    </source>
</reference>
<dbReference type="EMBL" id="JMZZ02000225">
    <property type="protein sequence ID" value="KFX72814.1"/>
    <property type="molecule type" value="Genomic_DNA"/>
</dbReference>
<dbReference type="PATRIC" id="fig|817.53.peg.4318"/>
<reference evidence="3" key="3">
    <citation type="submission" date="2022-12" db="EMBL/GenBank/DDBJ databases">
        <title>Development of a Multilocus Sequence Typing Scheme for Bacteroides fragilis Based on Whole Genome Sequencing Data and Clinical Application.</title>
        <authorList>
            <person name="Nielsen F.D."/>
            <person name="Justesen U.S."/>
        </authorList>
    </citation>
    <scope>NUCLEOTIDE SEQUENCE</scope>
    <source>
        <strain evidence="3">BF_BC_ODE_DK_2015_2</strain>
    </source>
</reference>
<dbReference type="InterPro" id="IPR011044">
    <property type="entry name" value="Quino_amine_DH_bsu"/>
</dbReference>
<dbReference type="AlphaFoldDB" id="A0A0I9UJE7"/>
<dbReference type="PROSITE" id="PS51257">
    <property type="entry name" value="PROKAR_LIPOPROTEIN"/>
    <property type="match status" value="1"/>
</dbReference>
<sequence>MWKKLLLCVCLITILCSCQKQHSAYAPPTFPEVKNIHAHRLSDELLISYPLDMAVSEDYIFILALVDNTWLQVYDKSTGQLLGSFVRRGQGPGEVTTANMCYYDAREKKISVYDESSMKLLTYQFDKEDDNWGTLIEEQPFYNLGATVRRVWGLRDDKFLVDGQLGTKSDQQKRFQMLADAEVVADYSDFPIDTPEERAVWSSPAIAVSPDCKKMVVGTLYGGVLELFDLSKGIELKAIRKFYPPVVQYLSGTIQSTGETVWGFSALCATDEKVYSVFIGDKNPNLFNNLSVFDWDGRELIKYNTDCLILRICASIREPNKLYGIAFSKTREFYLVSFTFDS</sequence>
<evidence type="ECO:0000256" key="1">
    <source>
        <dbReference type="SAM" id="SignalP"/>
    </source>
</evidence>
<accession>A0A0I9UJE7</accession>
<dbReference type="Pfam" id="PF15869">
    <property type="entry name" value="TolB_like"/>
    <property type="match status" value="1"/>
</dbReference>
<dbReference type="RefSeq" id="WP_044301889.1">
    <property type="nucleotide sequence ID" value="NZ_CAEUHN010000012.1"/>
</dbReference>
<name>A0A0I9UJE7_BACFG</name>
<feature type="chain" id="PRO_5044366859" evidence="1">
    <location>
        <begin position="27"/>
        <end position="342"/>
    </location>
</feature>
<keyword evidence="3" id="KW-0449">Lipoprotein</keyword>